<gene>
    <name evidence="3" type="ORF">IM811_006062</name>
</gene>
<sequence>MVSYKQLSLAGLVWLGLASQGLALGIDENTNDLTLLERADIEEVYEREFDDELFERDFDEELFEREFDDELYERDFEDAALESRGMGDMIFGKEKTISYNPATRHQVTLNREKQARVNYAKDQLKKPTPPAKKPAWKGKRGMGDMIFGKEKTISYNPATRHQVALNREKQARVNYAKDQLKKPTPPAKKPAWKGKRGMGDMIFGKEKTISYNPADYYQKQIDREKAAKAARVNFAKEQLKKPTPPAKKPAWKGKRGMGDMIFGKEKTISYNPATRHQVALNREKQARVNYAKDQLKKPTPPAKKPAWKS</sequence>
<accession>A0A8H7K4P2</accession>
<feature type="region of interest" description="Disordered" evidence="1">
    <location>
        <begin position="179"/>
        <end position="198"/>
    </location>
</feature>
<feature type="region of interest" description="Disordered" evidence="1">
    <location>
        <begin position="267"/>
        <end position="309"/>
    </location>
</feature>
<dbReference type="AlphaFoldDB" id="A0A8H7K4P2"/>
<organism evidence="3 4">
    <name type="scientific">Bionectria ochroleuca</name>
    <name type="common">Gliocladium roseum</name>
    <dbReference type="NCBI Taxonomy" id="29856"/>
    <lineage>
        <taxon>Eukaryota</taxon>
        <taxon>Fungi</taxon>
        <taxon>Dikarya</taxon>
        <taxon>Ascomycota</taxon>
        <taxon>Pezizomycotina</taxon>
        <taxon>Sordariomycetes</taxon>
        <taxon>Hypocreomycetidae</taxon>
        <taxon>Hypocreales</taxon>
        <taxon>Bionectriaceae</taxon>
        <taxon>Clonostachys</taxon>
    </lineage>
</organism>
<proteinExistence type="predicted"/>
<evidence type="ECO:0000256" key="1">
    <source>
        <dbReference type="SAM" id="MobiDB-lite"/>
    </source>
</evidence>
<dbReference type="EMBL" id="JADCTT010000016">
    <property type="protein sequence ID" value="KAF9743722.1"/>
    <property type="molecule type" value="Genomic_DNA"/>
</dbReference>
<dbReference type="Proteomes" id="UP000616885">
    <property type="component" value="Unassembled WGS sequence"/>
</dbReference>
<keyword evidence="2" id="KW-0732">Signal</keyword>
<comment type="caution">
    <text evidence="3">The sequence shown here is derived from an EMBL/GenBank/DDBJ whole genome shotgun (WGS) entry which is preliminary data.</text>
</comment>
<evidence type="ECO:0000313" key="3">
    <source>
        <dbReference type="EMBL" id="KAF9743722.1"/>
    </source>
</evidence>
<feature type="chain" id="PRO_5034075783" evidence="2">
    <location>
        <begin position="24"/>
        <end position="309"/>
    </location>
</feature>
<name>A0A8H7K4P2_BIOOC</name>
<feature type="signal peptide" evidence="2">
    <location>
        <begin position="1"/>
        <end position="23"/>
    </location>
</feature>
<reference evidence="3" key="1">
    <citation type="submission" date="2020-10" db="EMBL/GenBank/DDBJ databases">
        <title>High-Quality Genome Resource of Clonostachys rosea strain S41 by Oxford Nanopore Long-Read Sequencing.</title>
        <authorList>
            <person name="Wang H."/>
        </authorList>
    </citation>
    <scope>NUCLEOTIDE SEQUENCE</scope>
    <source>
        <strain evidence="3">S41</strain>
    </source>
</reference>
<protein>
    <submittedName>
        <fullName evidence="3">Uncharacterized protein</fullName>
    </submittedName>
</protein>
<evidence type="ECO:0000313" key="4">
    <source>
        <dbReference type="Proteomes" id="UP000616885"/>
    </source>
</evidence>
<evidence type="ECO:0000256" key="2">
    <source>
        <dbReference type="SAM" id="SignalP"/>
    </source>
</evidence>